<accession>A0A4P6XJ24</accession>
<proteinExistence type="predicted"/>
<dbReference type="GO" id="GO:0000736">
    <property type="term" value="P:double-strand break repair via single-strand annealing, removal of nonhomologous ends"/>
    <property type="evidence" value="ECO:0007669"/>
    <property type="project" value="InterPro"/>
</dbReference>
<dbReference type="Proteomes" id="UP000292447">
    <property type="component" value="Chromosome I"/>
</dbReference>
<name>A0A4P6XJ24_9ASCO</name>
<evidence type="ECO:0000313" key="1">
    <source>
        <dbReference type="EMBL" id="QBM85661.1"/>
    </source>
</evidence>
<sequence length="202" mass="23037">MPATITYLSVAPNTAIPVRVFVNRKKLLLLSAVAVNEKSIIKLSSINLIRLSNFDLTNLILDLGTQLQKLLLGTRLVELFPHRTVLRSAKSVTELSHTWKCKVVVSLGYLADLRYKLSCLETDDIRFLEDKKIEIDQREAAGSALLQRNIKFDFVKYEFASDDELSQLDEKKAISYKLHGQRLLNNKVIDPLDLYVTHRPRS</sequence>
<dbReference type="Pfam" id="PF11561">
    <property type="entry name" value="Saw1"/>
    <property type="match status" value="1"/>
</dbReference>
<dbReference type="GO" id="GO:0070336">
    <property type="term" value="F:flap-structured DNA binding"/>
    <property type="evidence" value="ECO:0007669"/>
    <property type="project" value="InterPro"/>
</dbReference>
<dbReference type="InterPro" id="IPR021624">
    <property type="entry name" value="Saw1"/>
</dbReference>
<keyword evidence="2" id="KW-1185">Reference proteome</keyword>
<dbReference type="EMBL" id="CP034456">
    <property type="protein sequence ID" value="QBM85661.1"/>
    <property type="molecule type" value="Genomic_DNA"/>
</dbReference>
<evidence type="ECO:0000313" key="2">
    <source>
        <dbReference type="Proteomes" id="UP000292447"/>
    </source>
</evidence>
<organism evidence="1 2">
    <name type="scientific">Metschnikowia aff. pulcherrima</name>
    <dbReference type="NCBI Taxonomy" id="2163413"/>
    <lineage>
        <taxon>Eukaryota</taxon>
        <taxon>Fungi</taxon>
        <taxon>Dikarya</taxon>
        <taxon>Ascomycota</taxon>
        <taxon>Saccharomycotina</taxon>
        <taxon>Pichiomycetes</taxon>
        <taxon>Metschnikowiaceae</taxon>
        <taxon>Metschnikowia</taxon>
    </lineage>
</organism>
<gene>
    <name evidence="1" type="primary">MPUL0A02850</name>
    <name evidence="1" type="ORF">METSCH_A02850</name>
</gene>
<dbReference type="AlphaFoldDB" id="A0A4P6XJ24"/>
<reference evidence="2" key="1">
    <citation type="submission" date="2019-03" db="EMBL/GenBank/DDBJ databases">
        <title>Snf2 controls pulcherriminic acid biosynthesis and connects pigmentation and antifungal activity of the yeast Metschnikowia pulcherrima.</title>
        <authorList>
            <person name="Gore-Lloyd D."/>
            <person name="Sumann I."/>
            <person name="Brachmann A.O."/>
            <person name="Schneeberger K."/>
            <person name="Ortiz-Merino R.A."/>
            <person name="Moreno-Beltran M."/>
            <person name="Schlaefli M."/>
            <person name="Kirner P."/>
            <person name="Santos Kron A."/>
            <person name="Wolfe K.H."/>
            <person name="Piel J."/>
            <person name="Ahrens C.H."/>
            <person name="Henk D."/>
            <person name="Freimoser F.M."/>
        </authorList>
    </citation>
    <scope>NUCLEOTIDE SEQUENCE [LARGE SCALE GENOMIC DNA]</scope>
    <source>
        <strain evidence="2">APC 1.2</strain>
    </source>
</reference>
<protein>
    <submittedName>
        <fullName evidence="1">Single strand annealing-weakened 1</fullName>
    </submittedName>
</protein>